<reference evidence="1 2" key="1">
    <citation type="journal article" date="2018" name="Mol. Biol. Evol.">
        <title>Broad Genomic Sampling Reveals a Smut Pathogenic Ancestry of the Fungal Clade Ustilaginomycotina.</title>
        <authorList>
            <person name="Kijpornyongpan T."/>
            <person name="Mondo S.J."/>
            <person name="Barry K."/>
            <person name="Sandor L."/>
            <person name="Lee J."/>
            <person name="Lipzen A."/>
            <person name="Pangilinan J."/>
            <person name="LaButti K."/>
            <person name="Hainaut M."/>
            <person name="Henrissat B."/>
            <person name="Grigoriev I.V."/>
            <person name="Spatafora J.W."/>
            <person name="Aime M.C."/>
        </authorList>
    </citation>
    <scope>NUCLEOTIDE SEQUENCE [LARGE SCALE GENOMIC DNA]</scope>
    <source>
        <strain evidence="1 2">SA 807</strain>
    </source>
</reference>
<dbReference type="EMBL" id="KZ819720">
    <property type="protein sequence ID" value="PWN53549.1"/>
    <property type="molecule type" value="Genomic_DNA"/>
</dbReference>
<protein>
    <submittedName>
        <fullName evidence="1">NMT-domain-containing protein</fullName>
    </submittedName>
</protein>
<keyword evidence="2" id="KW-1185">Reference proteome</keyword>
<organism evidence="1 2">
    <name type="scientific">Violaceomyces palustris</name>
    <dbReference type="NCBI Taxonomy" id="1673888"/>
    <lineage>
        <taxon>Eukaryota</taxon>
        <taxon>Fungi</taxon>
        <taxon>Dikarya</taxon>
        <taxon>Basidiomycota</taxon>
        <taxon>Ustilaginomycotina</taxon>
        <taxon>Ustilaginomycetes</taxon>
        <taxon>Violaceomycetales</taxon>
        <taxon>Violaceomycetaceae</taxon>
        <taxon>Violaceomyces</taxon>
    </lineage>
</organism>
<gene>
    <name evidence="1" type="ORF">IE53DRAFT_383930</name>
</gene>
<name>A0ACD0P675_9BASI</name>
<sequence>MTVAAPSPLPPTTATSASQPCQNSTSQELQAQTLPPQSPVADGDQQDSEDDEDEDQDQEDDQAQGSQDAQDQVQTSGSNLTSKQKKKKKSKAAAKLRKKLGLAPNSQPSLVQQPPSSSTSTPNEKQIASGSINDGKITDQVVSQVQKAVREEHGAQAAARVNKENLAKVMAMMNLERDAVLKGQDSKAKTQKAIADHKFWKTQPVVKPDDGPVLEDGVIEPNHPPEKVRKEPYPLPNDFEWVIMDIDDEKQLKEIYDLLSANYVEDDDASLRFNYSPEFLHWVLKHPGYRKTWHIGVRVTSSQKLVAFISGIPHELRVREQAFHSTEINFLCVHKKLRSKRLAPVLIKEVTRQCHLTGVFQAIYTAGVVIPTPISCSRYYHRTINAKKLLEIGFAAVPHNMSEEAHIKRYELPKETSVVGLREMTSDDVPAVGKLMRRYMRRFDMAPRFNDEEIRHVFLSGRGSETGGKRVGQVTWSYVVENPTTKAITDVFSFYSLPSSILDHPTHKDLNAAYLFYYATDAAFETPTNDPQPEAASSTSASSTSPLARAIAEGVEEWQRSNITGLNEIELEDEKRVTNWQDESPETKKKIKARLNELCRDALIIARDNDFDVVNCLTVMDNPLFLQEQKFGPGDGFLRFYLFNWRIQPIAGGMGSRPGEAEMDPVVLHQRNALKASSGTENYKVTAEEIAKRARRNPSDFGSGNGVVMV</sequence>
<evidence type="ECO:0000313" key="1">
    <source>
        <dbReference type="EMBL" id="PWN53549.1"/>
    </source>
</evidence>
<accession>A0ACD0P675</accession>
<evidence type="ECO:0000313" key="2">
    <source>
        <dbReference type="Proteomes" id="UP000245626"/>
    </source>
</evidence>
<dbReference type="Proteomes" id="UP000245626">
    <property type="component" value="Unassembled WGS sequence"/>
</dbReference>
<proteinExistence type="predicted"/>